<protein>
    <submittedName>
        <fullName evidence="3">Predicted dehydrogenase</fullName>
    </submittedName>
</protein>
<dbReference type="SUPFAM" id="SSF51735">
    <property type="entry name" value="NAD(P)-binding Rossmann-fold domains"/>
    <property type="match status" value="1"/>
</dbReference>
<dbReference type="SUPFAM" id="SSF55347">
    <property type="entry name" value="Glyceraldehyde-3-phosphate dehydrogenase-like, C-terminal domain"/>
    <property type="match status" value="1"/>
</dbReference>
<feature type="domain" description="Gfo/Idh/MocA-like oxidoreductase N-terminal" evidence="1">
    <location>
        <begin position="52"/>
        <end position="183"/>
    </location>
</feature>
<dbReference type="Gene3D" id="3.30.360.10">
    <property type="entry name" value="Dihydrodipicolinate Reductase, domain 2"/>
    <property type="match status" value="1"/>
</dbReference>
<dbReference type="OrthoDB" id="9763611at2"/>
<dbReference type="InterPro" id="IPR000683">
    <property type="entry name" value="Gfo/Idh/MocA-like_OxRdtase_N"/>
</dbReference>
<dbReference type="Pfam" id="PF01408">
    <property type="entry name" value="GFO_IDH_MocA"/>
    <property type="match status" value="1"/>
</dbReference>
<dbReference type="STRING" id="536979.SAMN04488055_4214"/>
<dbReference type="InterPro" id="IPR006311">
    <property type="entry name" value="TAT_signal"/>
</dbReference>
<evidence type="ECO:0000259" key="2">
    <source>
        <dbReference type="Pfam" id="PF19051"/>
    </source>
</evidence>
<evidence type="ECO:0000313" key="3">
    <source>
        <dbReference type="EMBL" id="SIO45906.1"/>
    </source>
</evidence>
<reference evidence="3 4" key="1">
    <citation type="submission" date="2016-11" db="EMBL/GenBank/DDBJ databases">
        <authorList>
            <person name="Jaros S."/>
            <person name="Januszkiewicz K."/>
            <person name="Wedrychowicz H."/>
        </authorList>
    </citation>
    <scope>NUCLEOTIDE SEQUENCE [LARGE SCALE GENOMIC DNA]</scope>
    <source>
        <strain evidence="3 4">DSM 24787</strain>
    </source>
</reference>
<name>A0A1N6JPE9_9BACT</name>
<dbReference type="InterPro" id="IPR043906">
    <property type="entry name" value="Gfo/Idh/MocA_OxRdtase_bact_C"/>
</dbReference>
<feature type="domain" description="Gfo/Idh/MocA-like oxidoreductase bacterial type C-terminal" evidence="2">
    <location>
        <begin position="227"/>
        <end position="349"/>
    </location>
</feature>
<evidence type="ECO:0000313" key="4">
    <source>
        <dbReference type="Proteomes" id="UP000185003"/>
    </source>
</evidence>
<organism evidence="3 4">
    <name type="scientific">Chitinophaga niabensis</name>
    <dbReference type="NCBI Taxonomy" id="536979"/>
    <lineage>
        <taxon>Bacteria</taxon>
        <taxon>Pseudomonadati</taxon>
        <taxon>Bacteroidota</taxon>
        <taxon>Chitinophagia</taxon>
        <taxon>Chitinophagales</taxon>
        <taxon>Chitinophagaceae</taxon>
        <taxon>Chitinophaga</taxon>
    </lineage>
</organism>
<dbReference type="Pfam" id="PF19051">
    <property type="entry name" value="GFO_IDH_MocA_C2"/>
    <property type="match status" value="2"/>
</dbReference>
<evidence type="ECO:0000259" key="1">
    <source>
        <dbReference type="Pfam" id="PF01408"/>
    </source>
</evidence>
<accession>A0A1N6JPE9</accession>
<gene>
    <name evidence="3" type="ORF">SAMN04488055_4214</name>
</gene>
<dbReference type="EMBL" id="FSRA01000002">
    <property type="protein sequence ID" value="SIO45906.1"/>
    <property type="molecule type" value="Genomic_DNA"/>
</dbReference>
<keyword evidence="4" id="KW-1185">Reference proteome</keyword>
<dbReference type="Proteomes" id="UP000185003">
    <property type="component" value="Unassembled WGS sequence"/>
</dbReference>
<sequence>MHKKKNPEQESSRRKFLKNSLKGAVGTLALTNFPTIVPAHVVSGPLAPSNRINVGCIGNGRISREHDMPGVWKHDVARIIAVCDLDKNRLQSAQKLVTDYYTKKGQASSDAVKMYDDYRELLNNKDIDAVTISTPDHWHVLPAIHAVRAGKDVYMQKPASLTISEGRLLSNEVHKSGRILQIGSQQRSMPQFKKACELVRNGRIGKLHTIYVGLPIDNPAESTVETDMPIPAGLNYEKWLGETPYVPYTLKRVHPTNDFSRPGWLRCEQFGAGMITGWGAHHFDIVNWGMGTEYTGPIEITASAEFPPAGNLWDVHGPFKSENLYANGVKVLASNSYPNGVKFIGSEGWIFVSRGNYSATANDPASAAKNSKALDASDPRILSSVIGPNEIHLIDSKDHHGNWLESVISRNPPLAPIEVGHRACTVCLLNHAGMKLKRKLYWDPIKEVFKNDDEANAMLTRPQRFPYALD</sequence>
<dbReference type="PANTHER" id="PTHR43818">
    <property type="entry name" value="BCDNA.GH03377"/>
    <property type="match status" value="1"/>
</dbReference>
<dbReference type="PANTHER" id="PTHR43818:SF5">
    <property type="entry name" value="OXIDOREDUCTASE FAMILY PROTEIN"/>
    <property type="match status" value="1"/>
</dbReference>
<dbReference type="InterPro" id="IPR050463">
    <property type="entry name" value="Gfo/Idh/MocA_oxidrdct_glycsds"/>
</dbReference>
<dbReference type="GO" id="GO:0000166">
    <property type="term" value="F:nucleotide binding"/>
    <property type="evidence" value="ECO:0007669"/>
    <property type="project" value="InterPro"/>
</dbReference>
<dbReference type="RefSeq" id="WP_074241582.1">
    <property type="nucleotide sequence ID" value="NZ_FSRA01000002.1"/>
</dbReference>
<feature type="domain" description="Gfo/Idh/MocA-like oxidoreductase bacterial type C-terminal" evidence="2">
    <location>
        <begin position="394"/>
        <end position="468"/>
    </location>
</feature>
<proteinExistence type="predicted"/>
<dbReference type="PROSITE" id="PS51318">
    <property type="entry name" value="TAT"/>
    <property type="match status" value="1"/>
</dbReference>
<dbReference type="InterPro" id="IPR036291">
    <property type="entry name" value="NAD(P)-bd_dom_sf"/>
</dbReference>
<dbReference type="AlphaFoldDB" id="A0A1N6JPE9"/>
<dbReference type="Gene3D" id="3.40.50.720">
    <property type="entry name" value="NAD(P)-binding Rossmann-like Domain"/>
    <property type="match status" value="1"/>
</dbReference>